<feature type="region of interest" description="Disordered" evidence="1">
    <location>
        <begin position="455"/>
        <end position="492"/>
    </location>
</feature>
<dbReference type="EMBL" id="ML742035">
    <property type="protein sequence ID" value="KAE8153759.1"/>
    <property type="molecule type" value="Genomic_DNA"/>
</dbReference>
<evidence type="ECO:0000313" key="3">
    <source>
        <dbReference type="Proteomes" id="UP000325780"/>
    </source>
</evidence>
<feature type="region of interest" description="Disordered" evidence="1">
    <location>
        <begin position="30"/>
        <end position="55"/>
    </location>
</feature>
<gene>
    <name evidence="2" type="ORF">BDV25DRAFT_136512</name>
</gene>
<name>A0A5N6U5R7_ASPAV</name>
<dbReference type="AlphaFoldDB" id="A0A5N6U5R7"/>
<evidence type="ECO:0000256" key="1">
    <source>
        <dbReference type="SAM" id="MobiDB-lite"/>
    </source>
</evidence>
<evidence type="ECO:0000313" key="2">
    <source>
        <dbReference type="EMBL" id="KAE8153759.1"/>
    </source>
</evidence>
<accession>A0A5N6U5R7</accession>
<keyword evidence="3" id="KW-1185">Reference proteome</keyword>
<dbReference type="Proteomes" id="UP000325780">
    <property type="component" value="Unassembled WGS sequence"/>
</dbReference>
<protein>
    <submittedName>
        <fullName evidence="2">Uncharacterized protein</fullName>
    </submittedName>
</protein>
<reference evidence="2 3" key="1">
    <citation type="submission" date="2019-04" db="EMBL/GenBank/DDBJ databases">
        <title>Friends and foes A comparative genomics study of 23 Aspergillus species from section Flavi.</title>
        <authorList>
            <consortium name="DOE Joint Genome Institute"/>
            <person name="Kjaerbolling I."/>
            <person name="Vesth T."/>
            <person name="Frisvad J.C."/>
            <person name="Nybo J.L."/>
            <person name="Theobald S."/>
            <person name="Kildgaard S."/>
            <person name="Isbrandt T."/>
            <person name="Kuo A."/>
            <person name="Sato A."/>
            <person name="Lyhne E.K."/>
            <person name="Kogle M.E."/>
            <person name="Wiebenga A."/>
            <person name="Kun R.S."/>
            <person name="Lubbers R.J."/>
            <person name="Makela M.R."/>
            <person name="Barry K."/>
            <person name="Chovatia M."/>
            <person name="Clum A."/>
            <person name="Daum C."/>
            <person name="Haridas S."/>
            <person name="He G."/>
            <person name="LaButti K."/>
            <person name="Lipzen A."/>
            <person name="Mondo S."/>
            <person name="Riley R."/>
            <person name="Salamov A."/>
            <person name="Simmons B.A."/>
            <person name="Magnuson J.K."/>
            <person name="Henrissat B."/>
            <person name="Mortensen U.H."/>
            <person name="Larsen T.O."/>
            <person name="Devries R.P."/>
            <person name="Grigoriev I.V."/>
            <person name="Machida M."/>
            <person name="Baker S.E."/>
            <person name="Andersen M.R."/>
        </authorList>
    </citation>
    <scope>NUCLEOTIDE SEQUENCE [LARGE SCALE GENOMIC DNA]</scope>
    <source>
        <strain evidence="2 3">IBT 18842</strain>
    </source>
</reference>
<proteinExistence type="predicted"/>
<feature type="compositionally biased region" description="Polar residues" evidence="1">
    <location>
        <begin position="469"/>
        <end position="486"/>
    </location>
</feature>
<feature type="compositionally biased region" description="Basic and acidic residues" evidence="1">
    <location>
        <begin position="32"/>
        <end position="43"/>
    </location>
</feature>
<sequence length="492" mass="56254">MFARALGNIPKLGKSIYSLFVGDVYSHQNGRYKSEKRSPEPHAVKPKAQRRATASLPISQKAACEYKLQTDSEPFIPDLSPTSANGPIQAQEFHLIHYSEPAVPLHHQRSSYYEPSKTTDIGIPIPGISKDPQKSADVDDHLATHAAKVVHSKDKLQRLCQSSADKRIYARELRKDLSHKREKESQLREEFMKTICRGIAQDTLAPDKHLIEQFQDLRAATEDCRRHEPELKEVEDQLDLEDYRFIKAVDGDSLSSSDSSMASLDNLDMKGSNTSLVGYPPDLENYLSCVGEVRIQMERLQDLDVEWSNAQEKQRMWKELNRELDDETVEILQEYADRRKCICEDLNSTLEQLYRLQDICQRNGHLSDDYIRELGFHPNSLVYQTEDPLKGSTEAYPFTGPNMQQASKSEHMSKWMLHKLQQSNAEIRQLKSQPELQILRDKGYSEEQISRMSLATWHEDETAKRPSPSGASPTKYTGDYLQSSRISKGRSI</sequence>
<dbReference type="OrthoDB" id="3553547at2759"/>
<organism evidence="2 3">
    <name type="scientific">Aspergillus avenaceus</name>
    <dbReference type="NCBI Taxonomy" id="36643"/>
    <lineage>
        <taxon>Eukaryota</taxon>
        <taxon>Fungi</taxon>
        <taxon>Dikarya</taxon>
        <taxon>Ascomycota</taxon>
        <taxon>Pezizomycotina</taxon>
        <taxon>Eurotiomycetes</taxon>
        <taxon>Eurotiomycetidae</taxon>
        <taxon>Eurotiales</taxon>
        <taxon>Aspergillaceae</taxon>
        <taxon>Aspergillus</taxon>
        <taxon>Aspergillus subgen. Circumdati</taxon>
    </lineage>
</organism>